<feature type="chain" id="PRO_5011667733" evidence="1">
    <location>
        <begin position="25"/>
        <end position="340"/>
    </location>
</feature>
<dbReference type="AlphaFoldDB" id="A0A1H2VHQ1"/>
<feature type="domain" description="SsuA/THI5-like" evidence="2">
    <location>
        <begin position="73"/>
        <end position="274"/>
    </location>
</feature>
<dbReference type="Gene3D" id="3.40.190.10">
    <property type="entry name" value="Periplasmic binding protein-like II"/>
    <property type="match status" value="2"/>
</dbReference>
<dbReference type="PROSITE" id="PS51257">
    <property type="entry name" value="PROKAR_LIPOPROTEIN"/>
    <property type="match status" value="1"/>
</dbReference>
<evidence type="ECO:0000259" key="2">
    <source>
        <dbReference type="Pfam" id="PF09084"/>
    </source>
</evidence>
<organism evidence="3 4">
    <name type="scientific">Tepidimicrobium xylanilyticum</name>
    <dbReference type="NCBI Taxonomy" id="1123352"/>
    <lineage>
        <taxon>Bacteria</taxon>
        <taxon>Bacillati</taxon>
        <taxon>Bacillota</taxon>
        <taxon>Tissierellia</taxon>
        <taxon>Tissierellales</taxon>
        <taxon>Tepidimicrobiaceae</taxon>
        <taxon>Tepidimicrobium</taxon>
    </lineage>
</organism>
<dbReference type="PANTHER" id="PTHR30024:SF46">
    <property type="entry name" value="ABC TRANSPORTER, SUBSTRATE-BINDING LIPOPROTEIN"/>
    <property type="match status" value="1"/>
</dbReference>
<sequence>MKKKCLIILLMLVFLIAFMSGCKSQEVQMQETATKSEETQKSQEPITIEFCFRDGIPALTVAKLMKDNPVIDENINIDFEIQKSPDLLVTKILKEEADIAIVPSNLAAQAYNKGLSYKLMGTATWGSMYLVSTEDVEGFEDLIGKEVCAFGKGLTPDLVLRFVLSQNGIQPDEDVKITYLNAASEVGPAFLSGKFNLALLSEPLATNILMKKEDAKIVLDLNEEWSHIAGTKSGFPQASLIMKSDLIENNKEFVDEFIKLYEESIKWAKENPEELGDISEELELGVGKEPIIKGIERMNIGSFSIEDSREEYNVYFEAIMDFSPDFIGGKIPDEDLFFER</sequence>
<accession>A0A1H2VHQ1</accession>
<name>A0A1H2VHQ1_9FIRM</name>
<feature type="signal peptide" evidence="1">
    <location>
        <begin position="1"/>
        <end position="24"/>
    </location>
</feature>
<protein>
    <submittedName>
        <fullName evidence="3">NitT/TauT family transport system substrate-binding protein</fullName>
    </submittedName>
</protein>
<dbReference type="InterPro" id="IPR027024">
    <property type="entry name" value="UCP027386_ABC_sbc_TM0202"/>
</dbReference>
<keyword evidence="4" id="KW-1185">Reference proteome</keyword>
<dbReference type="EMBL" id="FNNG01000003">
    <property type="protein sequence ID" value="SDW67808.1"/>
    <property type="molecule type" value="Genomic_DNA"/>
</dbReference>
<reference evidence="3 4" key="1">
    <citation type="submission" date="2016-10" db="EMBL/GenBank/DDBJ databases">
        <authorList>
            <person name="de Groot N.N."/>
        </authorList>
    </citation>
    <scope>NUCLEOTIDE SEQUENCE [LARGE SCALE GENOMIC DNA]</scope>
    <source>
        <strain evidence="3 4">DSM 23310</strain>
    </source>
</reference>
<evidence type="ECO:0000313" key="3">
    <source>
        <dbReference type="EMBL" id="SDW67808.1"/>
    </source>
</evidence>
<dbReference type="PIRSF" id="PIRSF027386">
    <property type="entry name" value="UCP027386_ABC_sbc_TM0202"/>
    <property type="match status" value="1"/>
</dbReference>
<dbReference type="SUPFAM" id="SSF53850">
    <property type="entry name" value="Periplasmic binding protein-like II"/>
    <property type="match status" value="1"/>
</dbReference>
<keyword evidence="1" id="KW-0732">Signal</keyword>
<dbReference type="Pfam" id="PF09084">
    <property type="entry name" value="NMT1"/>
    <property type="match status" value="1"/>
</dbReference>
<evidence type="ECO:0000256" key="1">
    <source>
        <dbReference type="SAM" id="SignalP"/>
    </source>
</evidence>
<evidence type="ECO:0000313" key="4">
    <source>
        <dbReference type="Proteomes" id="UP000198828"/>
    </source>
</evidence>
<dbReference type="Proteomes" id="UP000198828">
    <property type="component" value="Unassembled WGS sequence"/>
</dbReference>
<dbReference type="RefSeq" id="WP_234949836.1">
    <property type="nucleotide sequence ID" value="NZ_BSYN01000004.1"/>
</dbReference>
<proteinExistence type="predicted"/>
<gene>
    <name evidence="3" type="ORF">SAMN05660923_01113</name>
</gene>
<dbReference type="PANTHER" id="PTHR30024">
    <property type="entry name" value="ALIPHATIC SULFONATES-BINDING PROTEIN-RELATED"/>
    <property type="match status" value="1"/>
</dbReference>
<dbReference type="InterPro" id="IPR015168">
    <property type="entry name" value="SsuA/THI5"/>
</dbReference>